<dbReference type="PROSITE" id="PS00092">
    <property type="entry name" value="N6_MTASE"/>
    <property type="match status" value="1"/>
</dbReference>
<proteinExistence type="predicted"/>
<protein>
    <submittedName>
        <fullName evidence="6">Methyltransferase</fullName>
    </submittedName>
</protein>
<comment type="caution">
    <text evidence="6">The sequence shown here is derived from an EMBL/GenBank/DDBJ whole genome shotgun (WGS) entry which is preliminary data.</text>
</comment>
<dbReference type="GO" id="GO:0008757">
    <property type="term" value="F:S-adenosylmethionine-dependent methyltransferase activity"/>
    <property type="evidence" value="ECO:0007669"/>
    <property type="project" value="InterPro"/>
</dbReference>
<dbReference type="GO" id="GO:0032259">
    <property type="term" value="P:methylation"/>
    <property type="evidence" value="ECO:0007669"/>
    <property type="project" value="UniProtKB-KW"/>
</dbReference>
<accession>A0A2K2FLE3</accession>
<evidence type="ECO:0000313" key="7">
    <source>
        <dbReference type="Proteomes" id="UP000236151"/>
    </source>
</evidence>
<dbReference type="KEGG" id="cthd:CDO33_11440"/>
<dbReference type="GO" id="GO:0008170">
    <property type="term" value="F:N-methyltransferase activity"/>
    <property type="evidence" value="ECO:0007669"/>
    <property type="project" value="UniProtKB-ARBA"/>
</dbReference>
<gene>
    <name evidence="6" type="ORF">CDQ84_02520</name>
</gene>
<reference evidence="7" key="1">
    <citation type="submission" date="2017-06" db="EMBL/GenBank/DDBJ databases">
        <title>Investigating the central metabolism of Clostridium thermosuccinogenes.</title>
        <authorList>
            <person name="Koendjbiharie J.G."/>
            <person name="Van Kranenburg R."/>
            <person name="Vriesendorp B."/>
        </authorList>
    </citation>
    <scope>NUCLEOTIDE SEQUENCE [LARGE SCALE GENOMIC DNA]</scope>
    <source>
        <strain evidence="7">DSM 5806</strain>
    </source>
</reference>
<dbReference type="SUPFAM" id="SSF53335">
    <property type="entry name" value="S-adenosyl-L-methionine-dependent methyltransferases"/>
    <property type="match status" value="1"/>
</dbReference>
<dbReference type="InterPro" id="IPR002052">
    <property type="entry name" value="DNA_methylase_N6_adenine_CS"/>
</dbReference>
<dbReference type="InterPro" id="IPR046977">
    <property type="entry name" value="RsmC/RlmG"/>
</dbReference>
<evidence type="ECO:0000256" key="2">
    <source>
        <dbReference type="ARBA" id="ARBA00022552"/>
    </source>
</evidence>
<evidence type="ECO:0000259" key="5">
    <source>
        <dbReference type="Pfam" id="PF05175"/>
    </source>
</evidence>
<evidence type="ECO:0000256" key="4">
    <source>
        <dbReference type="ARBA" id="ARBA00022679"/>
    </source>
</evidence>
<dbReference type="PANTHER" id="PTHR47816:SF4">
    <property type="entry name" value="RIBOSOMAL RNA SMALL SUBUNIT METHYLTRANSFERASE C"/>
    <property type="match status" value="1"/>
</dbReference>
<sequence length="189" mass="21029">MLIRANIKGIDLELETSQNCFSPSKIDTGTLAMLSCVEFEPGQKILDLGCGYGVVGITAARLIGASGVYMVDIDPEAVLYSKKNAERNGVGDVHIMQSDGFEALQESGFDIILSNPPYHTDFAVAKKFIEKGFNRLKIGGRMLMVTKRKEWYKNKFISIFGGVRVHEIDGYFVFEAERRNLSYAKKSKS</sequence>
<keyword evidence="3 6" id="KW-0489">Methyltransferase</keyword>
<dbReference type="Gene3D" id="3.40.50.150">
    <property type="entry name" value="Vaccinia Virus protein VP39"/>
    <property type="match status" value="1"/>
</dbReference>
<dbReference type="GO" id="GO:0006364">
    <property type="term" value="P:rRNA processing"/>
    <property type="evidence" value="ECO:0007669"/>
    <property type="project" value="UniProtKB-KW"/>
</dbReference>
<keyword evidence="7" id="KW-1185">Reference proteome</keyword>
<evidence type="ECO:0000256" key="3">
    <source>
        <dbReference type="ARBA" id="ARBA00022603"/>
    </source>
</evidence>
<evidence type="ECO:0000313" key="6">
    <source>
        <dbReference type="EMBL" id="PNU01278.1"/>
    </source>
</evidence>
<dbReference type="PANTHER" id="PTHR47816">
    <property type="entry name" value="RIBOSOMAL RNA SMALL SUBUNIT METHYLTRANSFERASE C"/>
    <property type="match status" value="1"/>
</dbReference>
<name>A0A2K2FLE3_9CLOT</name>
<evidence type="ECO:0000256" key="1">
    <source>
        <dbReference type="ARBA" id="ARBA00022490"/>
    </source>
</evidence>
<dbReference type="AlphaFoldDB" id="A0A2K2FLE3"/>
<dbReference type="GO" id="GO:0003676">
    <property type="term" value="F:nucleic acid binding"/>
    <property type="evidence" value="ECO:0007669"/>
    <property type="project" value="InterPro"/>
</dbReference>
<dbReference type="PRINTS" id="PR00507">
    <property type="entry name" value="N12N6MTFRASE"/>
</dbReference>
<dbReference type="CDD" id="cd02440">
    <property type="entry name" value="AdoMet_MTases"/>
    <property type="match status" value="1"/>
</dbReference>
<dbReference type="Proteomes" id="UP000236151">
    <property type="component" value="Unassembled WGS sequence"/>
</dbReference>
<keyword evidence="4 6" id="KW-0808">Transferase</keyword>
<keyword evidence="1" id="KW-0963">Cytoplasm</keyword>
<dbReference type="Pfam" id="PF05175">
    <property type="entry name" value="MTS"/>
    <property type="match status" value="1"/>
</dbReference>
<dbReference type="EMBL" id="NIOJ01000003">
    <property type="protein sequence ID" value="PNU01278.1"/>
    <property type="molecule type" value="Genomic_DNA"/>
</dbReference>
<keyword evidence="2" id="KW-0698">rRNA processing</keyword>
<feature type="domain" description="Methyltransferase small" evidence="5">
    <location>
        <begin position="12"/>
        <end position="172"/>
    </location>
</feature>
<dbReference type="OrthoDB" id="9764961at2"/>
<dbReference type="InterPro" id="IPR007848">
    <property type="entry name" value="Small_mtfrase_dom"/>
</dbReference>
<dbReference type="InterPro" id="IPR029063">
    <property type="entry name" value="SAM-dependent_MTases_sf"/>
</dbReference>
<organism evidence="6 7">
    <name type="scientific">Clostridium thermosuccinogenes</name>
    <dbReference type="NCBI Taxonomy" id="84032"/>
    <lineage>
        <taxon>Bacteria</taxon>
        <taxon>Bacillati</taxon>
        <taxon>Bacillota</taxon>
        <taxon>Clostridia</taxon>
        <taxon>Eubacteriales</taxon>
        <taxon>Clostridiaceae</taxon>
        <taxon>Clostridium</taxon>
    </lineage>
</organism>